<comment type="caution">
    <text evidence="2">The sequence shown here is derived from an EMBL/GenBank/DDBJ whole genome shotgun (WGS) entry which is preliminary data.</text>
</comment>
<evidence type="ECO:0000313" key="2">
    <source>
        <dbReference type="EMBL" id="KAF6485434.1"/>
    </source>
</evidence>
<feature type="region of interest" description="Disordered" evidence="1">
    <location>
        <begin position="1"/>
        <end position="20"/>
    </location>
</feature>
<evidence type="ECO:0000313" key="3">
    <source>
        <dbReference type="Proteomes" id="UP000593571"/>
    </source>
</evidence>
<feature type="compositionally biased region" description="Basic and acidic residues" evidence="1">
    <location>
        <begin position="105"/>
        <end position="125"/>
    </location>
</feature>
<evidence type="ECO:0000256" key="1">
    <source>
        <dbReference type="SAM" id="MobiDB-lite"/>
    </source>
</evidence>
<reference evidence="2 3" key="1">
    <citation type="journal article" date="2020" name="Nature">
        <title>Six reference-quality genomes reveal evolution of bat adaptations.</title>
        <authorList>
            <person name="Jebb D."/>
            <person name="Huang Z."/>
            <person name="Pippel M."/>
            <person name="Hughes G.M."/>
            <person name="Lavrichenko K."/>
            <person name="Devanna P."/>
            <person name="Winkler S."/>
            <person name="Jermiin L.S."/>
            <person name="Skirmuntt E.C."/>
            <person name="Katzourakis A."/>
            <person name="Burkitt-Gray L."/>
            <person name="Ray D.A."/>
            <person name="Sullivan K.A.M."/>
            <person name="Roscito J.G."/>
            <person name="Kirilenko B.M."/>
            <person name="Davalos L.M."/>
            <person name="Corthals A.P."/>
            <person name="Power M.L."/>
            <person name="Jones G."/>
            <person name="Ransome R.D."/>
            <person name="Dechmann D.K.N."/>
            <person name="Locatelli A.G."/>
            <person name="Puechmaille S.J."/>
            <person name="Fedrigo O."/>
            <person name="Jarvis E.D."/>
            <person name="Hiller M."/>
            <person name="Vernes S.C."/>
            <person name="Myers E.W."/>
            <person name="Teeling E.C."/>
        </authorList>
    </citation>
    <scope>NUCLEOTIDE SEQUENCE [LARGE SCALE GENOMIC DNA]</scope>
    <source>
        <strain evidence="2">MRouAeg1</strain>
        <tissue evidence="2">Muscle</tissue>
    </source>
</reference>
<feature type="compositionally biased region" description="Gly residues" evidence="1">
    <location>
        <begin position="94"/>
        <end position="104"/>
    </location>
</feature>
<feature type="region of interest" description="Disordered" evidence="1">
    <location>
        <begin position="94"/>
        <end position="142"/>
    </location>
</feature>
<protein>
    <submittedName>
        <fullName evidence="2">Uncharacterized protein</fullName>
    </submittedName>
</protein>
<name>A0A7J8ILH5_ROUAE</name>
<dbReference type="EMBL" id="JACASE010000003">
    <property type="protein sequence ID" value="KAF6485434.1"/>
    <property type="molecule type" value="Genomic_DNA"/>
</dbReference>
<organism evidence="2 3">
    <name type="scientific">Rousettus aegyptiacus</name>
    <name type="common">Egyptian fruit bat</name>
    <name type="synonym">Pteropus aegyptiacus</name>
    <dbReference type="NCBI Taxonomy" id="9407"/>
    <lineage>
        <taxon>Eukaryota</taxon>
        <taxon>Metazoa</taxon>
        <taxon>Chordata</taxon>
        <taxon>Craniata</taxon>
        <taxon>Vertebrata</taxon>
        <taxon>Euteleostomi</taxon>
        <taxon>Mammalia</taxon>
        <taxon>Eutheria</taxon>
        <taxon>Laurasiatheria</taxon>
        <taxon>Chiroptera</taxon>
        <taxon>Yinpterochiroptera</taxon>
        <taxon>Pteropodoidea</taxon>
        <taxon>Pteropodidae</taxon>
        <taxon>Rousettinae</taxon>
        <taxon>Rousettus</taxon>
    </lineage>
</organism>
<proteinExistence type="predicted"/>
<keyword evidence="3" id="KW-1185">Reference proteome</keyword>
<accession>A0A7J8ILH5</accession>
<dbReference type="Proteomes" id="UP000593571">
    <property type="component" value="Unassembled WGS sequence"/>
</dbReference>
<sequence length="162" mass="16504">MIATFGGTRVPPGTPLSPAGSWGLEGVGVVRGGLGIALGGAWTVPAPRPALFAPSPHSFVLARGSWRCRGRAAPPTWLGAGLGEARCQCARGSLGRGSGAGEAGRGAREVGRRAGETRARPRGEDSSSGLPPHPLHSESRSTVSTFVPGGFIVFRSRALLDS</sequence>
<gene>
    <name evidence="2" type="ORF">HJG63_010641</name>
</gene>
<dbReference type="AlphaFoldDB" id="A0A7J8ILH5"/>